<dbReference type="Gene3D" id="3.20.20.100">
    <property type="entry name" value="NADP-dependent oxidoreductase domain"/>
    <property type="match status" value="1"/>
</dbReference>
<protein>
    <submittedName>
        <fullName evidence="2">Aryl-alcohol dehydrogenase-like predicted oxidoreductase</fullName>
    </submittedName>
</protein>
<feature type="domain" description="NADP-dependent oxidoreductase" evidence="1">
    <location>
        <begin position="18"/>
        <end position="300"/>
    </location>
</feature>
<accession>A0A7W9FD68</accession>
<dbReference type="PANTHER" id="PTHR43312">
    <property type="entry name" value="D-THREO-ALDOSE 1-DEHYDROGENASE"/>
    <property type="match status" value="1"/>
</dbReference>
<dbReference type="CDD" id="cd19086">
    <property type="entry name" value="AKR_AKR11C1"/>
    <property type="match status" value="1"/>
</dbReference>
<dbReference type="InterPro" id="IPR036812">
    <property type="entry name" value="NAD(P)_OxRdtase_dom_sf"/>
</dbReference>
<sequence>MTVHRRPFGRTGWDISEVSYGAWQLGGQWGHVDDDASVRSLLTAYESGINFVDTAQMYGSGHSEEVIGRSLREWRGERIYVASKVQPPKWPHPSVDDPDIAAAYRPEYLRDQAEQSLRRLGVERIDLYQLHCWMPSGMRDLGWLETLHELRDEGKIDRIGVSLRDYRADEGVALAESGLVDSIQVIHNIFEQRPEEALYPAAAASGTAIIVRVALDSGSLSGAWTPDTYDQWEDDSVVKTMFRGERFTETLARVEAIKAVTAPHYAGLDEAAIRFVLDRPEVSTAIVGMSSDRRIARNLSFADGRGLVSGLREQLAPFNWERNFYV</sequence>
<dbReference type="AlphaFoldDB" id="A0A7W9FD68"/>
<comment type="caution">
    <text evidence="2">The sequence shown here is derived from an EMBL/GenBank/DDBJ whole genome shotgun (WGS) entry which is preliminary data.</text>
</comment>
<dbReference type="RefSeq" id="WP_144794691.1">
    <property type="nucleotide sequence ID" value="NZ_BAAAPG010000001.1"/>
</dbReference>
<evidence type="ECO:0000313" key="2">
    <source>
        <dbReference type="EMBL" id="MBB5743188.1"/>
    </source>
</evidence>
<dbReference type="Pfam" id="PF00248">
    <property type="entry name" value="Aldo_ket_red"/>
    <property type="match status" value="1"/>
</dbReference>
<proteinExistence type="predicted"/>
<dbReference type="InterPro" id="IPR023210">
    <property type="entry name" value="NADP_OxRdtase_dom"/>
</dbReference>
<dbReference type="SUPFAM" id="SSF51430">
    <property type="entry name" value="NAD(P)-linked oxidoreductase"/>
    <property type="match status" value="1"/>
</dbReference>
<dbReference type="PANTHER" id="PTHR43312:SF1">
    <property type="entry name" value="NADP-DEPENDENT OXIDOREDUCTASE DOMAIN-CONTAINING PROTEIN"/>
    <property type="match status" value="1"/>
</dbReference>
<name>A0A7W9FD68_9MICO</name>
<dbReference type="InterPro" id="IPR053135">
    <property type="entry name" value="AKR2_Oxidoreductase"/>
</dbReference>
<reference evidence="2 3" key="1">
    <citation type="submission" date="2020-08" db="EMBL/GenBank/DDBJ databases">
        <title>Sequencing the genomes of 1000 actinobacteria strains.</title>
        <authorList>
            <person name="Klenk H.-P."/>
        </authorList>
    </citation>
    <scope>NUCLEOTIDE SEQUENCE [LARGE SCALE GENOMIC DNA]</scope>
    <source>
        <strain evidence="2 3">DSM 24823</strain>
    </source>
</reference>
<evidence type="ECO:0000259" key="1">
    <source>
        <dbReference type="Pfam" id="PF00248"/>
    </source>
</evidence>
<evidence type="ECO:0000313" key="3">
    <source>
        <dbReference type="Proteomes" id="UP000517712"/>
    </source>
</evidence>
<dbReference type="Proteomes" id="UP000517712">
    <property type="component" value="Unassembled WGS sequence"/>
</dbReference>
<gene>
    <name evidence="2" type="ORF">HD600_001685</name>
</gene>
<organism evidence="2 3">
    <name type="scientific">Microbacterium ginsengiterrae</name>
    <dbReference type="NCBI Taxonomy" id="546115"/>
    <lineage>
        <taxon>Bacteria</taxon>
        <taxon>Bacillati</taxon>
        <taxon>Actinomycetota</taxon>
        <taxon>Actinomycetes</taxon>
        <taxon>Micrococcales</taxon>
        <taxon>Microbacteriaceae</taxon>
        <taxon>Microbacterium</taxon>
    </lineage>
</organism>
<keyword evidence="3" id="KW-1185">Reference proteome</keyword>
<dbReference type="EMBL" id="JACHMU010000001">
    <property type="protein sequence ID" value="MBB5743188.1"/>
    <property type="molecule type" value="Genomic_DNA"/>
</dbReference>